<comment type="caution">
    <text evidence="1">The sequence shown here is derived from an EMBL/GenBank/DDBJ whole genome shotgun (WGS) entry which is preliminary data.</text>
</comment>
<sequence>MSKYVDRGIIKWSPFDGLAGFNDLFTELRNRLTKMDKPTLLEDRLEELDQKLKTALEHNAYTLFEYFNDGHIRYVEGYILKIDTIHHLVWLYDKQKIAITDILDIHEIQT</sequence>
<evidence type="ECO:0000313" key="1">
    <source>
        <dbReference type="EMBL" id="MCU0105572.1"/>
    </source>
</evidence>
<organism evidence="1 2">
    <name type="scientific">Paracholeplasma vituli</name>
    <dbReference type="NCBI Taxonomy" id="69473"/>
    <lineage>
        <taxon>Bacteria</taxon>
        <taxon>Bacillati</taxon>
        <taxon>Mycoplasmatota</taxon>
        <taxon>Mollicutes</taxon>
        <taxon>Acholeplasmatales</taxon>
        <taxon>Acholeplasmataceae</taxon>
        <taxon>Paracholeplasma</taxon>
    </lineage>
</organism>
<proteinExistence type="predicted"/>
<protein>
    <submittedName>
        <fullName evidence="1">YolD-like family protein</fullName>
    </submittedName>
</protein>
<dbReference type="InterPro" id="IPR014962">
    <property type="entry name" value="YolD"/>
</dbReference>
<dbReference type="RefSeq" id="WP_262096891.1">
    <property type="nucleotide sequence ID" value="NZ_JAOEGN010000017.1"/>
</dbReference>
<dbReference type="EMBL" id="JAOEGN010000017">
    <property type="protein sequence ID" value="MCU0105572.1"/>
    <property type="molecule type" value="Genomic_DNA"/>
</dbReference>
<dbReference type="PANTHER" id="PTHR40051">
    <property type="entry name" value="IG HYPOTHETICAL 15966"/>
    <property type="match status" value="1"/>
</dbReference>
<dbReference type="Pfam" id="PF08863">
    <property type="entry name" value="YolD"/>
    <property type="match status" value="1"/>
</dbReference>
<evidence type="ECO:0000313" key="2">
    <source>
        <dbReference type="Proteomes" id="UP001209076"/>
    </source>
</evidence>
<gene>
    <name evidence="1" type="ORF">N7603_07855</name>
</gene>
<accession>A0ABT2Q0Q0</accession>
<name>A0ABT2Q0Q0_9MOLU</name>
<dbReference type="Proteomes" id="UP001209076">
    <property type="component" value="Unassembled WGS sequence"/>
</dbReference>
<dbReference type="PANTHER" id="PTHR40051:SF1">
    <property type="entry name" value="YOLD-LIKE FAMILY PROTEIN"/>
    <property type="match status" value="1"/>
</dbReference>
<reference evidence="2" key="1">
    <citation type="submission" date="2023-07" db="EMBL/GenBank/DDBJ databases">
        <title>Novel Mycoplasma species identified in domestic and wild animals.</title>
        <authorList>
            <person name="Volokhov D.V."/>
            <person name="Furtak V.A."/>
            <person name="Zagorodnyaya T.A."/>
        </authorList>
    </citation>
    <scope>NUCLEOTIDE SEQUENCE [LARGE SCALE GENOMIC DNA]</scope>
    <source>
        <strain evidence="2">92-19</strain>
    </source>
</reference>
<keyword evidence="2" id="KW-1185">Reference proteome</keyword>